<dbReference type="GO" id="GO:0032259">
    <property type="term" value="P:methylation"/>
    <property type="evidence" value="ECO:0007669"/>
    <property type="project" value="UniProtKB-KW"/>
</dbReference>
<dbReference type="EMBL" id="FSQW01000001">
    <property type="protein sequence ID" value="SIN63981.1"/>
    <property type="molecule type" value="Genomic_DNA"/>
</dbReference>
<dbReference type="PANTHER" id="PTHR33841">
    <property type="entry name" value="DNA METHYLTRANSFERASE YEEA-RELATED"/>
    <property type="match status" value="1"/>
</dbReference>
<evidence type="ECO:0000256" key="2">
    <source>
        <dbReference type="ARBA" id="ARBA00022603"/>
    </source>
</evidence>
<evidence type="ECO:0000256" key="4">
    <source>
        <dbReference type="ARBA" id="ARBA00022691"/>
    </source>
</evidence>
<evidence type="ECO:0000256" key="5">
    <source>
        <dbReference type="ARBA" id="ARBA00047942"/>
    </source>
</evidence>
<dbReference type="InterPro" id="IPR011639">
    <property type="entry name" value="MethylTrfase_TaqI-like_dom"/>
</dbReference>
<evidence type="ECO:0000259" key="6">
    <source>
        <dbReference type="Pfam" id="PF07669"/>
    </source>
</evidence>
<dbReference type="InterPro" id="IPR029063">
    <property type="entry name" value="SAM-dependent_MTases_sf"/>
</dbReference>
<dbReference type="GO" id="GO:0006304">
    <property type="term" value="P:DNA modification"/>
    <property type="evidence" value="ECO:0007669"/>
    <property type="project" value="InterPro"/>
</dbReference>
<name>A0A1N6CZJ7_9SPHN</name>
<keyword evidence="4" id="KW-0949">S-adenosyl-L-methionine</keyword>
<reference evidence="8" key="1">
    <citation type="submission" date="2016-11" db="EMBL/GenBank/DDBJ databases">
        <authorList>
            <person name="Varghese N."/>
            <person name="Submissions S."/>
        </authorList>
    </citation>
    <scope>NUCLEOTIDE SEQUENCE [LARGE SCALE GENOMIC DNA]</scope>
    <source>
        <strain evidence="8">DSM 22363</strain>
    </source>
</reference>
<protein>
    <recommendedName>
        <fullName evidence="1">site-specific DNA-methyltransferase (adenine-specific)</fullName>
        <ecNumber evidence="1">2.1.1.72</ecNumber>
    </recommendedName>
</protein>
<dbReference type="Gene3D" id="3.40.50.150">
    <property type="entry name" value="Vaccinia Virus protein VP39"/>
    <property type="match status" value="2"/>
</dbReference>
<accession>A0A1N6CZJ7</accession>
<evidence type="ECO:0000313" key="7">
    <source>
        <dbReference type="EMBL" id="SIN63981.1"/>
    </source>
</evidence>
<keyword evidence="2" id="KW-0489">Methyltransferase</keyword>
<dbReference type="Proteomes" id="UP000185192">
    <property type="component" value="Unassembled WGS sequence"/>
</dbReference>
<keyword evidence="3" id="KW-0808">Transferase</keyword>
<comment type="catalytic activity">
    <reaction evidence="5">
        <text>a 2'-deoxyadenosine in DNA + S-adenosyl-L-methionine = an N(6)-methyl-2'-deoxyadenosine in DNA + S-adenosyl-L-homocysteine + H(+)</text>
        <dbReference type="Rhea" id="RHEA:15197"/>
        <dbReference type="Rhea" id="RHEA-COMP:12418"/>
        <dbReference type="Rhea" id="RHEA-COMP:12419"/>
        <dbReference type="ChEBI" id="CHEBI:15378"/>
        <dbReference type="ChEBI" id="CHEBI:57856"/>
        <dbReference type="ChEBI" id="CHEBI:59789"/>
        <dbReference type="ChEBI" id="CHEBI:90615"/>
        <dbReference type="ChEBI" id="CHEBI:90616"/>
        <dbReference type="EC" id="2.1.1.72"/>
    </reaction>
</comment>
<dbReference type="GO" id="GO:0009007">
    <property type="term" value="F:site-specific DNA-methyltransferase (adenine-specific) activity"/>
    <property type="evidence" value="ECO:0007669"/>
    <property type="project" value="UniProtKB-EC"/>
</dbReference>
<sequence length="1338" mass="152628">MALAKFPTGTNENEDVTEDDLIVPILEILGWEHRLTEQNLSAKGRQDVPDWLLFIDEEQKQQASEHPEYKRYEYGAALLEAKRWNRPLDRAASRTESDTPSAQILRYLRRVDDLTNGALRWGILTNGNKWRLYWSGARSTIDDYCEIDLGRIFKLDDDLFDSRIDDDKRAHWLKVFALLFRRQAFERDTTSNLSFHDRARKESLFYEERVAKDLSGKVFNTIFPAFANAINDAAPEDTSLDDIRQASMILLYRLLFILYAEDRNLLPVRDSRFDDYALRPKREEVGQRITDKDAFSETANQLWNRYADLARIIDKGDPSVGIPPYNGGLFSEDETPLLEQVRIPDSVMGPALDALSYERSMDEPARYINYRDLSVQQLGSIYERLLEFEPVPDPDNEGALIVRPNPFARKSSGSYYTPDELVLLIIDETLEPLIEERKAAFEEALAALDPKDNADYRSRQLRKVDPAQAIGRLRVCDPAMGSGHFLVSLVDRLADHVIEAQQWAAEQANEADPDLDYQSPLGDEIERIRETIHDNASDGGWAISEDQLDDPQLVKRMILKRCVHGVDKNDMAVELAKVSLWLHTFTVGAPLSFIDHHLQCGDSLFGLWVRDAIDRANKLGGELLHSGPLRKAQAQAEAMKQIEKLTDADIGEAHESRVKYDGVVEMTAELDAFVSFMHALDWLDLKESEQKEAVRALVDGQFGDPVLIMQGRTEPMAKTSAFKESGASDRMKGQTFEASELLEPITKILQDARQLIAEERFFNWQIRFPGVWKNWASAGREGGFDAVIGNPPWDKIKLQQVEWFEERRKDIALAKRASERKALIRKLEDDEEPLFADYKIAEKRAKDMAKQARKSGHYPLLSKGDMNIYALFVERTHAILKPNGMSGLLLPIGIGTDKYPSEFFSKMVQEKKLKCFISFENKGRWLFKDVHSEDQPTVFVTSSQAKSYDQVKYAVKLHELSDHILQTLPACDAAELTSLNPNTQTAPVIRKYSDLPLLLKIYRRAPVLVDRSGDEPSLAWPMKYVTMFHMTNDSEIFLIETELNNHWSIGTNKFESDSEIRVPLYEGKSIQIDNHRYAGVEFPEGRTSGQGNAIKSSIEELSDPSFTTKPRYWVKEEDIPIRRPYHFAFNGICNSNNTRTLISAIIPDVGCGNSLPVFEFETDDAHSKALLQGNFGCVLLDYVLRQKLHSRNLNKFVVEQLPVIPPSAYSREFGDKTAAEIVREAVLELTYTAHDMAPFARDMGYVDDAGEVKPPFIWDSERRLQLRARLDALYFILYGVFDPNDAEQSRDDIRYIYSTFPIVEKDEIKKYGNYRSRDLALAWINALMAGKPNAEIFG</sequence>
<feature type="domain" description="Type II methyltransferase M.TaqI-like" evidence="6">
    <location>
        <begin position="562"/>
        <end position="801"/>
    </location>
</feature>
<dbReference type="SUPFAM" id="SSF53335">
    <property type="entry name" value="S-adenosyl-L-methionine-dependent methyltransferases"/>
    <property type="match status" value="1"/>
</dbReference>
<evidence type="ECO:0000313" key="8">
    <source>
        <dbReference type="Proteomes" id="UP000185192"/>
    </source>
</evidence>
<evidence type="ECO:0000256" key="1">
    <source>
        <dbReference type="ARBA" id="ARBA00011900"/>
    </source>
</evidence>
<dbReference type="Pfam" id="PF07669">
    <property type="entry name" value="Eco57I"/>
    <property type="match status" value="1"/>
</dbReference>
<dbReference type="PROSITE" id="PS00092">
    <property type="entry name" value="N6_MTASE"/>
    <property type="match status" value="1"/>
</dbReference>
<organism evidence="7 8">
    <name type="scientific">Parasphingorhabdus marina DSM 22363</name>
    <dbReference type="NCBI Taxonomy" id="1123272"/>
    <lineage>
        <taxon>Bacteria</taxon>
        <taxon>Pseudomonadati</taxon>
        <taxon>Pseudomonadota</taxon>
        <taxon>Alphaproteobacteria</taxon>
        <taxon>Sphingomonadales</taxon>
        <taxon>Sphingomonadaceae</taxon>
        <taxon>Parasphingorhabdus</taxon>
    </lineage>
</organism>
<dbReference type="InterPro" id="IPR002052">
    <property type="entry name" value="DNA_methylase_N6_adenine_CS"/>
</dbReference>
<keyword evidence="8" id="KW-1185">Reference proteome</keyword>
<dbReference type="STRING" id="1123272.SAMN02745824_1326"/>
<evidence type="ECO:0000256" key="3">
    <source>
        <dbReference type="ARBA" id="ARBA00022679"/>
    </source>
</evidence>
<proteinExistence type="predicted"/>
<gene>
    <name evidence="7" type="ORF">SAMN02745824_1326</name>
</gene>
<dbReference type="PRINTS" id="PR00507">
    <property type="entry name" value="N12N6MTFRASE"/>
</dbReference>
<dbReference type="EC" id="2.1.1.72" evidence="1"/>
<dbReference type="GO" id="GO:0003676">
    <property type="term" value="F:nucleic acid binding"/>
    <property type="evidence" value="ECO:0007669"/>
    <property type="project" value="InterPro"/>
</dbReference>
<dbReference type="InterPro" id="IPR050953">
    <property type="entry name" value="N4_N6_ade-DNA_methylase"/>
</dbReference>
<dbReference type="PANTHER" id="PTHR33841:SF1">
    <property type="entry name" value="DNA METHYLTRANSFERASE A"/>
    <property type="match status" value="1"/>
</dbReference>